<dbReference type="PANTHER" id="PTHR43194:SF2">
    <property type="entry name" value="PEROXISOMAL MEMBRANE PROTEIN LPX1"/>
    <property type="match status" value="1"/>
</dbReference>
<evidence type="ECO:0000313" key="3">
    <source>
        <dbReference type="Proteomes" id="UP000227088"/>
    </source>
</evidence>
<feature type="domain" description="AB hydrolase-1" evidence="1">
    <location>
        <begin position="9"/>
        <end position="251"/>
    </location>
</feature>
<dbReference type="PANTHER" id="PTHR43194">
    <property type="entry name" value="HYDROLASE ALPHA/BETA FOLD FAMILY"/>
    <property type="match status" value="1"/>
</dbReference>
<dbReference type="Proteomes" id="UP000227088">
    <property type="component" value="Unassembled WGS sequence"/>
</dbReference>
<dbReference type="InterPro" id="IPR050228">
    <property type="entry name" value="Carboxylesterase_BioH"/>
</dbReference>
<dbReference type="Pfam" id="PF12697">
    <property type="entry name" value="Abhydrolase_6"/>
    <property type="match status" value="1"/>
</dbReference>
<dbReference type="EMBL" id="MABE01000494">
    <property type="protein sequence ID" value="OUS39937.1"/>
    <property type="molecule type" value="Genomic_DNA"/>
</dbReference>
<reference evidence="3" key="1">
    <citation type="journal article" date="2017" name="Proc. Natl. Acad. Sci. U.S.A.">
        <title>Simulation of Deepwater Horizon oil plume reveals substrate specialization within a complex community of hydrocarbon degraders.</title>
        <authorList>
            <person name="Hu P."/>
            <person name="Dubinsky E.A."/>
            <person name="Probst A.J."/>
            <person name="Wang J."/>
            <person name="Sieber C.M.K."/>
            <person name="Tom L.M."/>
            <person name="Gardinali P."/>
            <person name="Banfield J.F."/>
            <person name="Atlas R.M."/>
            <person name="Andersen G.L."/>
        </authorList>
    </citation>
    <scope>NUCLEOTIDE SEQUENCE [LARGE SCALE GENOMIC DNA]</scope>
</reference>
<accession>A0A1Y5HTX8</accession>
<comment type="caution">
    <text evidence="2">The sequence shown here is derived from an EMBL/GenBank/DDBJ whole genome shotgun (WGS) entry which is preliminary data.</text>
</comment>
<dbReference type="InterPro" id="IPR000073">
    <property type="entry name" value="AB_hydrolase_1"/>
</dbReference>
<name>A0A1Y5HTX8_OLEAN</name>
<organism evidence="2 3">
    <name type="scientific">Oleispira antarctica</name>
    <dbReference type="NCBI Taxonomy" id="188908"/>
    <lineage>
        <taxon>Bacteria</taxon>
        <taxon>Pseudomonadati</taxon>
        <taxon>Pseudomonadota</taxon>
        <taxon>Gammaproteobacteria</taxon>
        <taxon>Oceanospirillales</taxon>
        <taxon>Oceanospirillaceae</taxon>
        <taxon>Oleispira</taxon>
    </lineage>
</organism>
<protein>
    <recommendedName>
        <fullName evidence="1">AB hydrolase-1 domain-containing protein</fullName>
    </recommendedName>
</protein>
<proteinExistence type="predicted"/>
<dbReference type="SUPFAM" id="SSF53474">
    <property type="entry name" value="alpha/beta-Hydrolases"/>
    <property type="match status" value="1"/>
</dbReference>
<evidence type="ECO:0000259" key="1">
    <source>
        <dbReference type="Pfam" id="PF12697"/>
    </source>
</evidence>
<evidence type="ECO:0000313" key="2">
    <source>
        <dbReference type="EMBL" id="OUS39937.1"/>
    </source>
</evidence>
<dbReference type="Gene3D" id="3.40.50.1820">
    <property type="entry name" value="alpha/beta hydrolase"/>
    <property type="match status" value="1"/>
</dbReference>
<dbReference type="AlphaFoldDB" id="A0A1Y5HTX8"/>
<dbReference type="InterPro" id="IPR029058">
    <property type="entry name" value="AB_hydrolase_fold"/>
</dbReference>
<sequence length="262" mass="29918">MKDILHFSHANGFPMGCYDTLFSYLVDDYQIGSIDRLGHDTNYPVTNNWDFLAQQLIDYFEKNYAQPVYAVGHSLGGVLSMMVAAQRPDLVKGLIMLDSPFLTAFESLGLNWVKRLGLIDKVTPAGRTLGRQERWDSLAHTTQYFKGKKLFSAFDERCLSDYINNGTQGLNCGGRKLHFDAATEINIYRTVPDNLHRTKRLMMPGVVIGGKYSNVLKKHHGYKMKRQLGMDVQWLEGSHMFPLEQPKATAQMIDRYIRQWAS</sequence>
<gene>
    <name evidence="2" type="ORF">A9R00_08680</name>
</gene>